<keyword evidence="1" id="KW-0560">Oxidoreductase</keyword>
<dbReference type="InterPro" id="IPR023210">
    <property type="entry name" value="NADP_OxRdtase_dom"/>
</dbReference>
<dbReference type="KEGG" id="rtn:A6122_0070"/>
<dbReference type="Pfam" id="PF00248">
    <property type="entry name" value="Aldo_ket_red"/>
    <property type="match status" value="1"/>
</dbReference>
<dbReference type="Proteomes" id="UP000077071">
    <property type="component" value="Chromosome"/>
</dbReference>
<organism evidence="4 5">
    <name type="scientific">Rathayibacter tritici</name>
    <dbReference type="NCBI Taxonomy" id="33888"/>
    <lineage>
        <taxon>Bacteria</taxon>
        <taxon>Bacillati</taxon>
        <taxon>Actinomycetota</taxon>
        <taxon>Actinomycetes</taxon>
        <taxon>Micrococcales</taxon>
        <taxon>Microbacteriaceae</taxon>
        <taxon>Rathayibacter</taxon>
    </lineage>
</organism>
<dbReference type="AlphaFoldDB" id="A0A160KQ32"/>
<evidence type="ECO:0000256" key="2">
    <source>
        <dbReference type="SAM" id="MobiDB-lite"/>
    </source>
</evidence>
<accession>A0A160KQ32</accession>
<dbReference type="OrthoDB" id="9768793at2"/>
<protein>
    <submittedName>
        <fullName evidence="4">Aldo/keto reductase</fullName>
    </submittedName>
</protein>
<dbReference type="EMBL" id="CP015515">
    <property type="protein sequence ID" value="AND15239.1"/>
    <property type="molecule type" value="Genomic_DNA"/>
</dbReference>
<reference evidence="4 5" key="1">
    <citation type="submission" date="2016-05" db="EMBL/GenBank/DDBJ databases">
        <title>Complete genome sequence of Rathayibacter tritici NCPPB 1953.</title>
        <authorList>
            <person name="Park J."/>
            <person name="Lee H.-H."/>
            <person name="Lee S.-W."/>
            <person name="Seo Y.-S."/>
        </authorList>
    </citation>
    <scope>NUCLEOTIDE SEQUENCE [LARGE SCALE GENOMIC DNA]</scope>
    <source>
        <strain evidence="4 5">NCPPB 1953</strain>
    </source>
</reference>
<evidence type="ECO:0000313" key="5">
    <source>
        <dbReference type="Proteomes" id="UP000077071"/>
    </source>
</evidence>
<evidence type="ECO:0000256" key="1">
    <source>
        <dbReference type="ARBA" id="ARBA00023002"/>
    </source>
</evidence>
<dbReference type="InterPro" id="IPR020471">
    <property type="entry name" value="AKR"/>
</dbReference>
<dbReference type="GO" id="GO:0005737">
    <property type="term" value="C:cytoplasm"/>
    <property type="evidence" value="ECO:0007669"/>
    <property type="project" value="TreeGrafter"/>
</dbReference>
<evidence type="ECO:0000259" key="3">
    <source>
        <dbReference type="Pfam" id="PF00248"/>
    </source>
</evidence>
<proteinExistence type="predicted"/>
<sequence>MSLPLTTLGDDLSVSVLGFGAMALTGVYGSSTSAENLAVLHHALDSGVTFIDTSDMYGAGESERTIGEVAATRRDEMTIATKFGIIGRTDDRSLRARNDPAYVRQAINASLTRLGIDTIDLYYLHRRDVTIPIEDVVGAMAELVTAGKVRHLGLSEATAEELEAAHRVHPIAAIQSEGSVWSRDVERAVIPAAARLGIGFVPYSPLGRGFLTGTLTAPAVFANDWRSGLTRFSGSAFTTNQAIVDTLTAIARTQGATPAQIALAWLYAAAARLGLPVVPTPGTRRTTRLDENSGATRLTLTDEQISALDKLSAGVVGNRSDFHDPNWTSDQRERHDAERA</sequence>
<dbReference type="SUPFAM" id="SSF51430">
    <property type="entry name" value="NAD(P)-linked oxidoreductase"/>
    <property type="match status" value="1"/>
</dbReference>
<feature type="domain" description="NADP-dependent oxidoreductase" evidence="3">
    <location>
        <begin position="17"/>
        <end position="312"/>
    </location>
</feature>
<gene>
    <name evidence="4" type="ORF">A6122_0070</name>
</gene>
<dbReference type="RefSeq" id="WP_068250185.1">
    <property type="nucleotide sequence ID" value="NZ_CP015515.1"/>
</dbReference>
<dbReference type="InterPro" id="IPR036812">
    <property type="entry name" value="NAD(P)_OxRdtase_dom_sf"/>
</dbReference>
<keyword evidence="5" id="KW-1185">Reference proteome</keyword>
<dbReference type="PATRIC" id="fig|33888.3.peg.79"/>
<feature type="region of interest" description="Disordered" evidence="2">
    <location>
        <begin position="319"/>
        <end position="340"/>
    </location>
</feature>
<dbReference type="STRING" id="33888.A6122_0070"/>
<feature type="compositionally biased region" description="Basic and acidic residues" evidence="2">
    <location>
        <begin position="320"/>
        <end position="340"/>
    </location>
</feature>
<evidence type="ECO:0000313" key="4">
    <source>
        <dbReference type="EMBL" id="AND15239.1"/>
    </source>
</evidence>
<dbReference type="PRINTS" id="PR00069">
    <property type="entry name" value="ALDKETRDTASE"/>
</dbReference>
<dbReference type="GO" id="GO:0016491">
    <property type="term" value="F:oxidoreductase activity"/>
    <property type="evidence" value="ECO:0007669"/>
    <property type="project" value="UniProtKB-KW"/>
</dbReference>
<dbReference type="PANTHER" id="PTHR43625:SF77">
    <property type="entry name" value="ALDO-KETO REDUCTASE"/>
    <property type="match status" value="1"/>
</dbReference>
<dbReference type="Gene3D" id="3.20.20.100">
    <property type="entry name" value="NADP-dependent oxidoreductase domain"/>
    <property type="match status" value="1"/>
</dbReference>
<dbReference type="InterPro" id="IPR050791">
    <property type="entry name" value="Aldo-Keto_reductase"/>
</dbReference>
<name>A0A160KQ32_9MICO</name>
<dbReference type="PANTHER" id="PTHR43625">
    <property type="entry name" value="AFLATOXIN B1 ALDEHYDE REDUCTASE"/>
    <property type="match status" value="1"/>
</dbReference>